<dbReference type="EMBL" id="AP004341">
    <property type="protein sequence ID" value="BAC10857.1"/>
    <property type="molecule type" value="Genomic_DNA"/>
</dbReference>
<feature type="region of interest" description="Disordered" evidence="1">
    <location>
        <begin position="1"/>
        <end position="27"/>
    </location>
</feature>
<proteinExistence type="predicted"/>
<dbReference type="AlphaFoldDB" id="Q8LHK0"/>
<evidence type="ECO:0000313" key="2">
    <source>
        <dbReference type="EMBL" id="BAC10857.1"/>
    </source>
</evidence>
<sequence length="165" mass="17993">MPPPSSRARAREPQGERDERRHTFHRSIGGRSVGRLPARFPLCRGMARYTSSRTRGRRARGGRCVRLDRSIDPATPLHVAKYTRNTTKRGRPRARAPCIVAAAADAADADAAAAHRLGVCVGGPGRRAARGCLGRKEGWMDRLAPVGRSQRSLTVTFINKGTKTS</sequence>
<evidence type="ECO:0000313" key="3">
    <source>
        <dbReference type="Proteomes" id="UP000000763"/>
    </source>
</evidence>
<protein>
    <submittedName>
        <fullName evidence="2">Uncharacterized protein</fullName>
    </submittedName>
</protein>
<accession>Q8LHK0</accession>
<organism evidence="2 3">
    <name type="scientific">Oryza sativa subsp. japonica</name>
    <name type="common">Rice</name>
    <dbReference type="NCBI Taxonomy" id="39947"/>
    <lineage>
        <taxon>Eukaryota</taxon>
        <taxon>Viridiplantae</taxon>
        <taxon>Streptophyta</taxon>
        <taxon>Embryophyta</taxon>
        <taxon>Tracheophyta</taxon>
        <taxon>Spermatophyta</taxon>
        <taxon>Magnoliopsida</taxon>
        <taxon>Liliopsida</taxon>
        <taxon>Poales</taxon>
        <taxon>Poaceae</taxon>
        <taxon>BOP clade</taxon>
        <taxon>Oryzoideae</taxon>
        <taxon>Oryzeae</taxon>
        <taxon>Oryzinae</taxon>
        <taxon>Oryza</taxon>
        <taxon>Oryza sativa</taxon>
    </lineage>
</organism>
<feature type="compositionally biased region" description="Basic and acidic residues" evidence="1">
    <location>
        <begin position="9"/>
        <end position="21"/>
    </location>
</feature>
<name>Q8LHK0_ORYSJ</name>
<evidence type="ECO:0000256" key="1">
    <source>
        <dbReference type="SAM" id="MobiDB-lite"/>
    </source>
</evidence>
<gene>
    <name evidence="2" type="primary">P0524E08.127</name>
</gene>
<dbReference type="Proteomes" id="UP000000763">
    <property type="component" value="Chromosome 7"/>
</dbReference>
<reference evidence="3" key="1">
    <citation type="journal article" date="2005" name="Nature">
        <title>The map-based sequence of the rice genome.</title>
        <authorList>
            <consortium name="International rice genome sequencing project (IRGSP)"/>
            <person name="Matsumoto T."/>
            <person name="Wu J."/>
            <person name="Kanamori H."/>
            <person name="Katayose Y."/>
            <person name="Fujisawa M."/>
            <person name="Namiki N."/>
            <person name="Mizuno H."/>
            <person name="Yamamoto K."/>
            <person name="Antonio B.A."/>
            <person name="Baba T."/>
            <person name="Sakata K."/>
            <person name="Nagamura Y."/>
            <person name="Aoki H."/>
            <person name="Arikawa K."/>
            <person name="Arita K."/>
            <person name="Bito T."/>
            <person name="Chiden Y."/>
            <person name="Fujitsuka N."/>
            <person name="Fukunaka R."/>
            <person name="Hamada M."/>
            <person name="Harada C."/>
            <person name="Hayashi A."/>
            <person name="Hijishita S."/>
            <person name="Honda M."/>
            <person name="Hosokawa S."/>
            <person name="Ichikawa Y."/>
            <person name="Idonuma A."/>
            <person name="Iijima M."/>
            <person name="Ikeda M."/>
            <person name="Ikeno M."/>
            <person name="Ito K."/>
            <person name="Ito S."/>
            <person name="Ito T."/>
            <person name="Ito Y."/>
            <person name="Ito Y."/>
            <person name="Iwabuchi A."/>
            <person name="Kamiya K."/>
            <person name="Karasawa W."/>
            <person name="Kurita K."/>
            <person name="Katagiri S."/>
            <person name="Kikuta A."/>
            <person name="Kobayashi H."/>
            <person name="Kobayashi N."/>
            <person name="Machita K."/>
            <person name="Maehara T."/>
            <person name="Masukawa M."/>
            <person name="Mizubayashi T."/>
            <person name="Mukai Y."/>
            <person name="Nagasaki H."/>
            <person name="Nagata Y."/>
            <person name="Naito S."/>
            <person name="Nakashima M."/>
            <person name="Nakama Y."/>
            <person name="Nakamichi Y."/>
            <person name="Nakamura M."/>
            <person name="Meguro A."/>
            <person name="Negishi M."/>
            <person name="Ohta I."/>
            <person name="Ohta T."/>
            <person name="Okamoto M."/>
            <person name="Ono N."/>
            <person name="Saji S."/>
            <person name="Sakaguchi M."/>
            <person name="Sakai K."/>
            <person name="Shibata M."/>
            <person name="Shimokawa T."/>
            <person name="Song J."/>
            <person name="Takazaki Y."/>
            <person name="Terasawa K."/>
            <person name="Tsugane M."/>
            <person name="Tsuji K."/>
            <person name="Ueda S."/>
            <person name="Waki K."/>
            <person name="Yamagata H."/>
            <person name="Yamamoto M."/>
            <person name="Yamamoto S."/>
            <person name="Yamane H."/>
            <person name="Yoshiki S."/>
            <person name="Yoshihara R."/>
            <person name="Yukawa K."/>
            <person name="Zhong H."/>
            <person name="Yano M."/>
            <person name="Yuan Q."/>
            <person name="Ouyang S."/>
            <person name="Liu J."/>
            <person name="Jones K.M."/>
            <person name="Gansberger K."/>
            <person name="Moffat K."/>
            <person name="Hill J."/>
            <person name="Bera J."/>
            <person name="Fadrosh D."/>
            <person name="Jin S."/>
            <person name="Johri S."/>
            <person name="Kim M."/>
            <person name="Overton L."/>
            <person name="Reardon M."/>
            <person name="Tsitrin T."/>
            <person name="Vuong H."/>
            <person name="Weaver B."/>
            <person name="Ciecko A."/>
            <person name="Tallon L."/>
            <person name="Jackson J."/>
            <person name="Pai G."/>
            <person name="Aken S.V."/>
            <person name="Utterback T."/>
            <person name="Reidmuller S."/>
            <person name="Feldblyum T."/>
            <person name="Hsiao J."/>
            <person name="Zismann V."/>
            <person name="Iobst S."/>
            <person name="de Vazeille A.R."/>
            <person name="Buell C.R."/>
            <person name="Ying K."/>
            <person name="Li Y."/>
            <person name="Lu T."/>
            <person name="Huang Y."/>
            <person name="Zhao Q."/>
            <person name="Feng Q."/>
            <person name="Zhang L."/>
            <person name="Zhu J."/>
            <person name="Weng Q."/>
            <person name="Mu J."/>
            <person name="Lu Y."/>
            <person name="Fan D."/>
            <person name="Liu Y."/>
            <person name="Guan J."/>
            <person name="Zhang Y."/>
            <person name="Yu S."/>
            <person name="Liu X."/>
            <person name="Zhang Y."/>
            <person name="Hong G."/>
            <person name="Han B."/>
            <person name="Choisne N."/>
            <person name="Demange N."/>
            <person name="Orjeda G."/>
            <person name="Samain S."/>
            <person name="Cattolico L."/>
            <person name="Pelletier E."/>
            <person name="Couloux A."/>
            <person name="Segurens B."/>
            <person name="Wincker P."/>
            <person name="D'Hont A."/>
            <person name="Scarpelli C."/>
            <person name="Weissenbach J."/>
            <person name="Salanoubat M."/>
            <person name="Quetier F."/>
            <person name="Yu Y."/>
            <person name="Kim H.R."/>
            <person name="Rambo T."/>
            <person name="Currie J."/>
            <person name="Collura K."/>
            <person name="Luo M."/>
            <person name="Yang T."/>
            <person name="Ammiraju J.S.S."/>
            <person name="Engler F."/>
            <person name="Soderlund C."/>
            <person name="Wing R.A."/>
            <person name="Palmer L.E."/>
            <person name="de la Bastide M."/>
            <person name="Spiegel L."/>
            <person name="Nascimento L."/>
            <person name="Zutavern T."/>
            <person name="O'Shaughnessy A."/>
            <person name="Dike S."/>
            <person name="Dedhia N."/>
            <person name="Preston R."/>
            <person name="Balija V."/>
            <person name="McCombie W.R."/>
            <person name="Chow T."/>
            <person name="Chen H."/>
            <person name="Chung M."/>
            <person name="Chen C."/>
            <person name="Shaw J."/>
            <person name="Wu H."/>
            <person name="Hsiao K."/>
            <person name="Chao Y."/>
            <person name="Chu M."/>
            <person name="Cheng C."/>
            <person name="Hour A."/>
            <person name="Lee P."/>
            <person name="Lin S."/>
            <person name="Lin Y."/>
            <person name="Liou J."/>
            <person name="Liu S."/>
            <person name="Hsing Y."/>
            <person name="Raghuvanshi S."/>
            <person name="Mohanty A."/>
            <person name="Bharti A.K."/>
            <person name="Gaur A."/>
            <person name="Gupta V."/>
            <person name="Kumar D."/>
            <person name="Ravi V."/>
            <person name="Vij S."/>
            <person name="Kapur A."/>
            <person name="Khurana P."/>
            <person name="Khurana P."/>
            <person name="Khurana J.P."/>
            <person name="Tyagi A.K."/>
            <person name="Gaikwad K."/>
            <person name="Singh A."/>
            <person name="Dalal V."/>
            <person name="Srivastava S."/>
            <person name="Dixit A."/>
            <person name="Pal A.K."/>
            <person name="Ghazi I.A."/>
            <person name="Yadav M."/>
            <person name="Pandit A."/>
            <person name="Bhargava A."/>
            <person name="Sureshbabu K."/>
            <person name="Batra K."/>
            <person name="Sharma T.R."/>
            <person name="Mohapatra T."/>
            <person name="Singh N.K."/>
            <person name="Messing J."/>
            <person name="Nelson A.B."/>
            <person name="Fuks G."/>
            <person name="Kavchok S."/>
            <person name="Keizer G."/>
            <person name="Linton E."/>
            <person name="Llaca V."/>
            <person name="Song R."/>
            <person name="Tanyolac B."/>
            <person name="Young S."/>
            <person name="Ho-Il K."/>
            <person name="Hahn J.H."/>
            <person name="Sangsakoo G."/>
            <person name="Vanavichit A."/>
            <person name="de Mattos Luiz.A.T."/>
            <person name="Zimmer P.D."/>
            <person name="Malone G."/>
            <person name="Dellagostin O."/>
            <person name="de Oliveira A.C."/>
            <person name="Bevan M."/>
            <person name="Bancroft I."/>
            <person name="Minx P."/>
            <person name="Cordum H."/>
            <person name="Wilson R."/>
            <person name="Cheng Z."/>
            <person name="Jin W."/>
            <person name="Jiang J."/>
            <person name="Leong S.A."/>
            <person name="Iwama H."/>
            <person name="Gojobori T."/>
            <person name="Itoh T."/>
            <person name="Niimura Y."/>
            <person name="Fujii Y."/>
            <person name="Habara T."/>
            <person name="Sakai H."/>
            <person name="Sato Y."/>
            <person name="Wilson G."/>
            <person name="Kumar K."/>
            <person name="McCouch S."/>
            <person name="Juretic N."/>
            <person name="Hoen D."/>
            <person name="Wright S."/>
            <person name="Bruskiewich R."/>
            <person name="Bureau T."/>
            <person name="Miyao A."/>
            <person name="Hirochika H."/>
            <person name="Nishikawa T."/>
            <person name="Kadowaki K."/>
            <person name="Sugiura M."/>
            <person name="Burr B."/>
            <person name="Sasaki T."/>
        </authorList>
    </citation>
    <scope>NUCLEOTIDE SEQUENCE [LARGE SCALE GENOMIC DNA]</scope>
    <source>
        <strain evidence="3">cv. Nipponbare</strain>
    </source>
</reference>
<reference evidence="3" key="2">
    <citation type="journal article" date="2008" name="Nucleic Acids Res.">
        <title>The rice annotation project database (RAP-DB): 2008 update.</title>
        <authorList>
            <consortium name="The rice annotation project (RAP)"/>
        </authorList>
    </citation>
    <scope>GENOME REANNOTATION</scope>
    <source>
        <strain evidence="3">cv. Nipponbare</strain>
    </source>
</reference>